<dbReference type="CDD" id="cd02609">
    <property type="entry name" value="P-type_ATPase"/>
    <property type="match status" value="1"/>
</dbReference>
<keyword evidence="5 6" id="KW-0472">Membrane</keyword>
<dbReference type="SFLD" id="SFLDF00027">
    <property type="entry name" value="p-type_atpase"/>
    <property type="match status" value="1"/>
</dbReference>
<dbReference type="PRINTS" id="PR00119">
    <property type="entry name" value="CATATPASE"/>
</dbReference>
<feature type="transmembrane region" description="Helical" evidence="6">
    <location>
        <begin position="745"/>
        <end position="764"/>
    </location>
</feature>
<dbReference type="Gene3D" id="3.40.50.1000">
    <property type="entry name" value="HAD superfamily/HAD-like"/>
    <property type="match status" value="1"/>
</dbReference>
<feature type="transmembrane region" description="Helical" evidence="6">
    <location>
        <begin position="50"/>
        <end position="77"/>
    </location>
</feature>
<keyword evidence="9" id="KW-1185">Reference proteome</keyword>
<evidence type="ECO:0000256" key="2">
    <source>
        <dbReference type="ARBA" id="ARBA00022692"/>
    </source>
</evidence>
<evidence type="ECO:0000259" key="7">
    <source>
        <dbReference type="Pfam" id="PF00122"/>
    </source>
</evidence>
<evidence type="ECO:0000313" key="8">
    <source>
        <dbReference type="EMBL" id="TLG70278.1"/>
    </source>
</evidence>
<evidence type="ECO:0000256" key="5">
    <source>
        <dbReference type="ARBA" id="ARBA00023136"/>
    </source>
</evidence>
<feature type="domain" description="P-type ATPase A" evidence="7">
    <location>
        <begin position="95"/>
        <end position="193"/>
    </location>
</feature>
<sequence>MQQDIIGLSYEEVAAKVAAGEVNTPPEKATKTNTQIIKENVLTLFNLLNLLIGIALALVGAFSNMFFLLIILINILIGIIQEIHAKNLVEELTLLSTPKATVIRGGEQSEILVEELVLGDAMILEMGSQIAADSVVVAGSIEVNESLLTGESDSITKYPGDHLLSGSFVVSGKCTVDVEHIGNDNFSAKLAHEAKKAKPINSELLDSMRKITKFTSWIIVPLGVVLFLEAYFIRLDPIMVAVVTTSAALLGMLPKGLVLLISITSATGVIKLSKKQVLVQDMYCMETLAHVDMLCLDKTGTITEGKMSVTEVLPLTKRHLAIPIERVMGSYLAASDDNNATMQALRAHFNETADLIAVDRVAFSSERKWGAIQFADFATVVFGAPEIVLQGHELPAVVNELQLTGSRVLIVAFAEDAIVDNQLPTVIPVAAIALDDPIRKNAEQTLNFFKREGVEVKVISGDNPVTVSNIARKAGLHDYASYIDLSMVTSDEEVQAAATQYSIFGRVRPEQKQLLVQALQAAGHTVAMTGDGVNDVLALREADCSIAMAEGNDAAKQVSQLVLLHSDFSSLPEVLAEGRRVVNNVTKVASVFFIKTIYSVLLSVISLFTFVAFPFIPIQITLIDLAIEGYPAFFLSFEPDKRKVHGVFLKKVLTAAAPNALLIVANTVIFYILGQQMNIAQDDIVTLMYYMIGFISILAVLKTCLPFNPLRIFLFVTTAVGFYVAVFLFQNLLHVGLLTSVTLPIFIIAAIPTAIIWAVSTMVLKKKRLIQ</sequence>
<gene>
    <name evidence="8" type="ORF">FEZ08_11950</name>
</gene>
<reference evidence="8 9" key="1">
    <citation type="submission" date="2019-05" db="EMBL/GenBank/DDBJ databases">
        <title>Culicoidintestinum kansasii gen. nov., sp. nov. from the gastrointestinal tract of the biting midge, Culicoides sonorensis.</title>
        <authorList>
            <person name="Neupane S."/>
            <person name="Ghosh A."/>
            <person name="Gunther S."/>
            <person name="Martin K."/>
            <person name="Zurek L."/>
        </authorList>
    </citation>
    <scope>NUCLEOTIDE SEQUENCE [LARGE SCALE GENOMIC DNA]</scope>
    <source>
        <strain evidence="8 9">CS-1</strain>
    </source>
</reference>
<dbReference type="GO" id="GO:0005524">
    <property type="term" value="F:ATP binding"/>
    <property type="evidence" value="ECO:0007669"/>
    <property type="project" value="InterPro"/>
</dbReference>
<dbReference type="Pfam" id="PF00702">
    <property type="entry name" value="Hydrolase"/>
    <property type="match status" value="1"/>
</dbReference>
<feature type="transmembrane region" description="Helical" evidence="6">
    <location>
        <begin position="684"/>
        <end position="705"/>
    </location>
</feature>
<keyword evidence="3" id="KW-1278">Translocase</keyword>
<dbReference type="Proteomes" id="UP000306912">
    <property type="component" value="Unassembled WGS sequence"/>
</dbReference>
<dbReference type="Gene3D" id="3.40.1110.10">
    <property type="entry name" value="Calcium-transporting ATPase, cytoplasmic domain N"/>
    <property type="match status" value="1"/>
</dbReference>
<dbReference type="OrthoDB" id="9760364at2"/>
<name>A0A5R8Q8U6_9FIRM</name>
<dbReference type="InterPro" id="IPR023298">
    <property type="entry name" value="ATPase_P-typ_TM_dom_sf"/>
</dbReference>
<evidence type="ECO:0000256" key="4">
    <source>
        <dbReference type="ARBA" id="ARBA00022989"/>
    </source>
</evidence>
<keyword evidence="2 6" id="KW-0812">Transmembrane</keyword>
<dbReference type="SFLD" id="SFLDG00002">
    <property type="entry name" value="C1.7:_P-type_atpase_like"/>
    <property type="match status" value="1"/>
</dbReference>
<dbReference type="InterPro" id="IPR018303">
    <property type="entry name" value="ATPase_P-typ_P_site"/>
</dbReference>
<dbReference type="InterPro" id="IPR059000">
    <property type="entry name" value="ATPase_P-type_domA"/>
</dbReference>
<dbReference type="SFLD" id="SFLDS00003">
    <property type="entry name" value="Haloacid_Dehalogenase"/>
    <property type="match status" value="1"/>
</dbReference>
<evidence type="ECO:0000313" key="9">
    <source>
        <dbReference type="Proteomes" id="UP000306912"/>
    </source>
</evidence>
<dbReference type="InParanoid" id="A0A5R8Q8U6"/>
<dbReference type="PROSITE" id="PS00154">
    <property type="entry name" value="ATPASE_E1_E2"/>
    <property type="match status" value="1"/>
</dbReference>
<feature type="transmembrane region" description="Helical" evidence="6">
    <location>
        <begin position="214"/>
        <end position="233"/>
    </location>
</feature>
<feature type="transmembrane region" description="Helical" evidence="6">
    <location>
        <begin position="648"/>
        <end position="672"/>
    </location>
</feature>
<organism evidence="8 9">
    <name type="scientific">Culicoidibacter larvae</name>
    <dbReference type="NCBI Taxonomy" id="2579976"/>
    <lineage>
        <taxon>Bacteria</taxon>
        <taxon>Bacillati</taxon>
        <taxon>Bacillota</taxon>
        <taxon>Culicoidibacteria</taxon>
        <taxon>Culicoidibacterales</taxon>
        <taxon>Culicoidibacteraceae</taxon>
        <taxon>Culicoidibacter</taxon>
    </lineage>
</organism>
<dbReference type="Gene3D" id="2.70.150.10">
    <property type="entry name" value="Calcium-transporting ATPase, cytoplasmic transduction domain A"/>
    <property type="match status" value="1"/>
</dbReference>
<proteinExistence type="predicted"/>
<dbReference type="Gene3D" id="1.20.1110.10">
    <property type="entry name" value="Calcium-transporting ATPase, transmembrane domain"/>
    <property type="match status" value="1"/>
</dbReference>
<dbReference type="AlphaFoldDB" id="A0A5R8Q8U6"/>
<evidence type="ECO:0000256" key="6">
    <source>
        <dbReference type="SAM" id="Phobius"/>
    </source>
</evidence>
<dbReference type="Pfam" id="PF00122">
    <property type="entry name" value="E1-E2_ATPase"/>
    <property type="match status" value="1"/>
</dbReference>
<dbReference type="SUPFAM" id="SSF81653">
    <property type="entry name" value="Calcium ATPase, transduction domain A"/>
    <property type="match status" value="1"/>
</dbReference>
<dbReference type="InterPro" id="IPR008250">
    <property type="entry name" value="ATPase_P-typ_transduc_dom_A_sf"/>
</dbReference>
<dbReference type="InterPro" id="IPR001757">
    <property type="entry name" value="P_typ_ATPase"/>
</dbReference>
<dbReference type="GO" id="GO:0016887">
    <property type="term" value="F:ATP hydrolysis activity"/>
    <property type="evidence" value="ECO:0007669"/>
    <property type="project" value="InterPro"/>
</dbReference>
<dbReference type="SUPFAM" id="SSF81665">
    <property type="entry name" value="Calcium ATPase, transmembrane domain M"/>
    <property type="match status" value="1"/>
</dbReference>
<dbReference type="InterPro" id="IPR044492">
    <property type="entry name" value="P_typ_ATPase_HD_dom"/>
</dbReference>
<accession>A0A5R8Q8U6</accession>
<dbReference type="InterPro" id="IPR036412">
    <property type="entry name" value="HAD-like_sf"/>
</dbReference>
<protein>
    <submittedName>
        <fullName evidence="8">Cation-translocating P-type ATPase</fullName>
    </submittedName>
</protein>
<dbReference type="PANTHER" id="PTHR42861">
    <property type="entry name" value="CALCIUM-TRANSPORTING ATPASE"/>
    <property type="match status" value="1"/>
</dbReference>
<dbReference type="GO" id="GO:0016020">
    <property type="term" value="C:membrane"/>
    <property type="evidence" value="ECO:0007669"/>
    <property type="project" value="UniProtKB-SubCell"/>
</dbReference>
<dbReference type="EMBL" id="VBWP01000020">
    <property type="protein sequence ID" value="TLG70278.1"/>
    <property type="molecule type" value="Genomic_DNA"/>
</dbReference>
<evidence type="ECO:0000256" key="3">
    <source>
        <dbReference type="ARBA" id="ARBA00022967"/>
    </source>
</evidence>
<evidence type="ECO:0000256" key="1">
    <source>
        <dbReference type="ARBA" id="ARBA00004141"/>
    </source>
</evidence>
<dbReference type="InterPro" id="IPR023299">
    <property type="entry name" value="ATPase_P-typ_cyto_dom_N"/>
</dbReference>
<dbReference type="InterPro" id="IPR023214">
    <property type="entry name" value="HAD_sf"/>
</dbReference>
<comment type="caution">
    <text evidence="8">The sequence shown here is derived from an EMBL/GenBank/DDBJ whole genome shotgun (WGS) entry which is preliminary data.</text>
</comment>
<dbReference type="NCBIfam" id="TIGR01494">
    <property type="entry name" value="ATPase_P-type"/>
    <property type="match status" value="2"/>
</dbReference>
<feature type="transmembrane region" description="Helical" evidence="6">
    <location>
        <begin position="616"/>
        <end position="636"/>
    </location>
</feature>
<dbReference type="SUPFAM" id="SSF56784">
    <property type="entry name" value="HAD-like"/>
    <property type="match status" value="1"/>
</dbReference>
<dbReference type="PRINTS" id="PR00120">
    <property type="entry name" value="HATPASE"/>
</dbReference>
<comment type="subcellular location">
    <subcellularLocation>
        <location evidence="1">Membrane</location>
        <topology evidence="1">Multi-pass membrane protein</topology>
    </subcellularLocation>
</comment>
<keyword evidence="4 6" id="KW-1133">Transmembrane helix</keyword>
<feature type="transmembrane region" description="Helical" evidence="6">
    <location>
        <begin position="239"/>
        <end position="266"/>
    </location>
</feature>
<feature type="transmembrane region" description="Helical" evidence="6">
    <location>
        <begin position="712"/>
        <end position="733"/>
    </location>
</feature>
<feature type="transmembrane region" description="Helical" evidence="6">
    <location>
        <begin position="588"/>
        <end position="610"/>
    </location>
</feature>